<sequence>MDSRGATNYQRGEKAVAEASNRYVYTIITTKVDVFSYTNSLTSAVTVHYWSLPMLLFLIPGRLKTETSTAFQAHPQPISFQPKSGQLPLFLVQYQPWKRATLFDLVTARL</sequence>
<dbReference type="Proteomes" id="UP001283361">
    <property type="component" value="Unassembled WGS sequence"/>
</dbReference>
<comment type="caution">
    <text evidence="1">The sequence shown here is derived from an EMBL/GenBank/DDBJ whole genome shotgun (WGS) entry which is preliminary data.</text>
</comment>
<evidence type="ECO:0000313" key="2">
    <source>
        <dbReference type="Proteomes" id="UP001283361"/>
    </source>
</evidence>
<accession>A0AAE0ZM45</accession>
<dbReference type="EMBL" id="JAWDGP010003665">
    <property type="protein sequence ID" value="KAK3771954.1"/>
    <property type="molecule type" value="Genomic_DNA"/>
</dbReference>
<organism evidence="1 2">
    <name type="scientific">Elysia crispata</name>
    <name type="common">lettuce slug</name>
    <dbReference type="NCBI Taxonomy" id="231223"/>
    <lineage>
        <taxon>Eukaryota</taxon>
        <taxon>Metazoa</taxon>
        <taxon>Spiralia</taxon>
        <taxon>Lophotrochozoa</taxon>
        <taxon>Mollusca</taxon>
        <taxon>Gastropoda</taxon>
        <taxon>Heterobranchia</taxon>
        <taxon>Euthyneura</taxon>
        <taxon>Panpulmonata</taxon>
        <taxon>Sacoglossa</taxon>
        <taxon>Placobranchoidea</taxon>
        <taxon>Plakobranchidae</taxon>
        <taxon>Elysia</taxon>
    </lineage>
</organism>
<protein>
    <submittedName>
        <fullName evidence="1">Uncharacterized protein</fullName>
    </submittedName>
</protein>
<gene>
    <name evidence="1" type="ORF">RRG08_011867</name>
</gene>
<dbReference type="AlphaFoldDB" id="A0AAE0ZM45"/>
<reference evidence="1" key="1">
    <citation type="journal article" date="2023" name="G3 (Bethesda)">
        <title>A reference genome for the long-term kleptoplast-retaining sea slug Elysia crispata morphotype clarki.</title>
        <authorList>
            <person name="Eastman K.E."/>
            <person name="Pendleton A.L."/>
            <person name="Shaikh M.A."/>
            <person name="Suttiyut T."/>
            <person name="Ogas R."/>
            <person name="Tomko P."/>
            <person name="Gavelis G."/>
            <person name="Widhalm J.R."/>
            <person name="Wisecaver J.H."/>
        </authorList>
    </citation>
    <scope>NUCLEOTIDE SEQUENCE</scope>
    <source>
        <strain evidence="1">ECLA1</strain>
    </source>
</reference>
<keyword evidence="2" id="KW-1185">Reference proteome</keyword>
<evidence type="ECO:0000313" key="1">
    <source>
        <dbReference type="EMBL" id="KAK3771954.1"/>
    </source>
</evidence>
<proteinExistence type="predicted"/>
<name>A0AAE0ZM45_9GAST</name>